<proteinExistence type="predicted"/>
<comment type="caution">
    <text evidence="1">The sequence shown here is derived from an EMBL/GenBank/DDBJ whole genome shotgun (WGS) entry which is preliminary data.</text>
</comment>
<evidence type="ECO:0000313" key="1">
    <source>
        <dbReference type="EMBL" id="KAI8535048.1"/>
    </source>
</evidence>
<dbReference type="Proteomes" id="UP001062846">
    <property type="component" value="Chromosome 10"/>
</dbReference>
<organism evidence="1 2">
    <name type="scientific">Rhododendron molle</name>
    <name type="common">Chinese azalea</name>
    <name type="synonym">Azalea mollis</name>
    <dbReference type="NCBI Taxonomy" id="49168"/>
    <lineage>
        <taxon>Eukaryota</taxon>
        <taxon>Viridiplantae</taxon>
        <taxon>Streptophyta</taxon>
        <taxon>Embryophyta</taxon>
        <taxon>Tracheophyta</taxon>
        <taxon>Spermatophyta</taxon>
        <taxon>Magnoliopsida</taxon>
        <taxon>eudicotyledons</taxon>
        <taxon>Gunneridae</taxon>
        <taxon>Pentapetalae</taxon>
        <taxon>asterids</taxon>
        <taxon>Ericales</taxon>
        <taxon>Ericaceae</taxon>
        <taxon>Ericoideae</taxon>
        <taxon>Rhodoreae</taxon>
        <taxon>Rhododendron</taxon>
    </lineage>
</organism>
<sequence length="102" mass="11565">MNALFKKIQEVSKVSPIEICAEEDNEKFTESSPSQILLLDSNISICKDRKQDVKGKAASTQFERLKSRHDKRTCPSNPMCKTNKGNSITNSIFLIDVDVRIY</sequence>
<accession>A0ACC0M3X8</accession>
<evidence type="ECO:0000313" key="2">
    <source>
        <dbReference type="Proteomes" id="UP001062846"/>
    </source>
</evidence>
<gene>
    <name evidence="1" type="ORF">RHMOL_Rhmol10G0144800</name>
</gene>
<keyword evidence="2" id="KW-1185">Reference proteome</keyword>
<reference evidence="1" key="1">
    <citation type="submission" date="2022-02" db="EMBL/GenBank/DDBJ databases">
        <title>Plant Genome Project.</title>
        <authorList>
            <person name="Zhang R.-G."/>
        </authorList>
    </citation>
    <scope>NUCLEOTIDE SEQUENCE</scope>
    <source>
        <strain evidence="1">AT1</strain>
    </source>
</reference>
<protein>
    <submittedName>
        <fullName evidence="1">Uncharacterized protein</fullName>
    </submittedName>
</protein>
<dbReference type="EMBL" id="CM046397">
    <property type="protein sequence ID" value="KAI8535048.1"/>
    <property type="molecule type" value="Genomic_DNA"/>
</dbReference>
<name>A0ACC0M3X8_RHOML</name>